<evidence type="ECO:0000313" key="1">
    <source>
        <dbReference type="EMBL" id="ETN73072.1"/>
    </source>
</evidence>
<keyword evidence="2" id="KW-1185">Reference proteome</keyword>
<dbReference type="OrthoDB" id="10526152at2759"/>
<feature type="non-terminal residue" evidence="1">
    <location>
        <position position="56"/>
    </location>
</feature>
<organism evidence="1 2">
    <name type="scientific">Necator americanus</name>
    <name type="common">Human hookworm</name>
    <dbReference type="NCBI Taxonomy" id="51031"/>
    <lineage>
        <taxon>Eukaryota</taxon>
        <taxon>Metazoa</taxon>
        <taxon>Ecdysozoa</taxon>
        <taxon>Nematoda</taxon>
        <taxon>Chromadorea</taxon>
        <taxon>Rhabditida</taxon>
        <taxon>Rhabditina</taxon>
        <taxon>Rhabditomorpha</taxon>
        <taxon>Strongyloidea</taxon>
        <taxon>Ancylostomatidae</taxon>
        <taxon>Bunostominae</taxon>
        <taxon>Necator</taxon>
    </lineage>
</organism>
<reference evidence="2" key="1">
    <citation type="journal article" date="2014" name="Nat. Genet.">
        <title>Genome of the human hookworm Necator americanus.</title>
        <authorList>
            <person name="Tang Y.T."/>
            <person name="Gao X."/>
            <person name="Rosa B.A."/>
            <person name="Abubucker S."/>
            <person name="Hallsworth-Pepin K."/>
            <person name="Martin J."/>
            <person name="Tyagi R."/>
            <person name="Heizer E."/>
            <person name="Zhang X."/>
            <person name="Bhonagiri-Palsikar V."/>
            <person name="Minx P."/>
            <person name="Warren W.C."/>
            <person name="Wang Q."/>
            <person name="Zhan B."/>
            <person name="Hotez P.J."/>
            <person name="Sternberg P.W."/>
            <person name="Dougall A."/>
            <person name="Gaze S.T."/>
            <person name="Mulvenna J."/>
            <person name="Sotillo J."/>
            <person name="Ranganathan S."/>
            <person name="Rabelo E.M."/>
            <person name="Wilson R.K."/>
            <person name="Felgner P.L."/>
            <person name="Bethony J."/>
            <person name="Hawdon J.M."/>
            <person name="Gasser R.B."/>
            <person name="Loukas A."/>
            <person name="Mitreva M."/>
        </authorList>
    </citation>
    <scope>NUCLEOTIDE SEQUENCE [LARGE SCALE GENOMIC DNA]</scope>
</reference>
<dbReference type="Proteomes" id="UP000053676">
    <property type="component" value="Unassembled WGS sequence"/>
</dbReference>
<evidence type="ECO:0000313" key="2">
    <source>
        <dbReference type="Proteomes" id="UP000053676"/>
    </source>
</evidence>
<protein>
    <submittedName>
        <fullName evidence="1">Uncharacterized protein</fullName>
    </submittedName>
</protein>
<sequence>MQSDSKMMRRNDELWNSDDDLPLADVQLQVVLDISEKEAQAFAALKRSSECVSPAE</sequence>
<name>W2SWJ5_NECAM</name>
<dbReference type="EMBL" id="KI662023">
    <property type="protein sequence ID" value="ETN73072.1"/>
    <property type="molecule type" value="Genomic_DNA"/>
</dbReference>
<gene>
    <name evidence="1" type="ORF">NECAME_04380</name>
</gene>
<accession>W2SWJ5</accession>
<dbReference type="KEGG" id="nai:NECAME_04380"/>
<proteinExistence type="predicted"/>
<dbReference type="AlphaFoldDB" id="W2SWJ5"/>